<proteinExistence type="predicted"/>
<gene>
    <name evidence="2" type="ORF">PTE30175_00312</name>
</gene>
<evidence type="ECO:0008006" key="4">
    <source>
        <dbReference type="Google" id="ProtNLM"/>
    </source>
</evidence>
<feature type="chain" id="PRO_5022737322" description="Arylsulfatase" evidence="1">
    <location>
        <begin position="28"/>
        <end position="609"/>
    </location>
</feature>
<dbReference type="RefSeq" id="WP_150695279.1">
    <property type="nucleotide sequence ID" value="NZ_CABPRZ010000001.1"/>
</dbReference>
<dbReference type="InterPro" id="IPR010727">
    <property type="entry name" value="DUF1302"/>
</dbReference>
<feature type="signal peptide" evidence="1">
    <location>
        <begin position="1"/>
        <end position="27"/>
    </location>
</feature>
<dbReference type="Proteomes" id="UP000414233">
    <property type="component" value="Unassembled WGS sequence"/>
</dbReference>
<sequence length="609" mass="64509">MSSSHRAPARRACLLGGALLAAAPAYAVNIDAGAIQGSFNSTVSAGGGMRMKNPSCALVGDTNGECGASANTAQASNSDDGNLNYRKGQLFSAYIKGVHELLLGFPEGYKFMARGSWLDDFAAPNTNRTELSPTANQRVAHDVRLLDLWVSKDFSIGSQSARLRLGNQVINWGESLYALGGINATNALDLQKLQVPGTQVKEAVLPSPMLSFATGLGHGVNIEAYYQFGWNRSLVPPVGTYFSTADVYDAGRNPLFINTVNANAFGTDSGTIGGPGRVSHGVLASLNPAIANGAFAGPPFNTIGIPFADDARAKSQGQFGVSMHYKPTGYQVDFGFYALNYHDKVPVLNALASGQLQWQFLENRQLYGISTNFPLGDWAIGGELSYRPKDAISLTGCFNPGGPLDANTNAVAGSCKQWADNKKYQLDLTALLSLTPGEYGPILNLLGHADSAALTIEGVVVHYPGVSNDMRIFSTVGGTQVMQGVSAGYSAWLNQGSVAALGYPTTATAGTSYSGGITVDFNWTYDGGLLSGWQVTPGVTFTDSLFGYTPTFSANYMRGAKSANFYVLFAKNNGKWNAGVNYTAYFGGNNLTQPLADRNFLGAFVSYNF</sequence>
<keyword evidence="3" id="KW-1185">Reference proteome</keyword>
<evidence type="ECO:0000313" key="2">
    <source>
        <dbReference type="EMBL" id="VVD65307.1"/>
    </source>
</evidence>
<dbReference type="Pfam" id="PF06980">
    <property type="entry name" value="DUF1302"/>
    <property type="match status" value="1"/>
</dbReference>
<dbReference type="AlphaFoldDB" id="A0A5E4RPP9"/>
<organism evidence="2 3">
    <name type="scientific">Pandoraea terrae</name>
    <dbReference type="NCBI Taxonomy" id="1537710"/>
    <lineage>
        <taxon>Bacteria</taxon>
        <taxon>Pseudomonadati</taxon>
        <taxon>Pseudomonadota</taxon>
        <taxon>Betaproteobacteria</taxon>
        <taxon>Burkholderiales</taxon>
        <taxon>Burkholderiaceae</taxon>
        <taxon>Pandoraea</taxon>
    </lineage>
</organism>
<reference evidence="2 3" key="1">
    <citation type="submission" date="2019-08" db="EMBL/GenBank/DDBJ databases">
        <authorList>
            <person name="Peeters C."/>
        </authorList>
    </citation>
    <scope>NUCLEOTIDE SEQUENCE [LARGE SCALE GENOMIC DNA]</scope>
    <source>
        <strain evidence="2 3">LMG 30175</strain>
    </source>
</reference>
<keyword evidence="1" id="KW-0732">Signal</keyword>
<name>A0A5E4RPP9_9BURK</name>
<accession>A0A5E4RPP9</accession>
<evidence type="ECO:0000256" key="1">
    <source>
        <dbReference type="SAM" id="SignalP"/>
    </source>
</evidence>
<dbReference type="OrthoDB" id="8932625at2"/>
<dbReference type="EMBL" id="CABPRZ010000001">
    <property type="protein sequence ID" value="VVD65307.1"/>
    <property type="molecule type" value="Genomic_DNA"/>
</dbReference>
<protein>
    <recommendedName>
        <fullName evidence="4">Arylsulfatase</fullName>
    </recommendedName>
</protein>
<evidence type="ECO:0000313" key="3">
    <source>
        <dbReference type="Proteomes" id="UP000414233"/>
    </source>
</evidence>